<comment type="caution">
    <text evidence="1">The sequence shown here is derived from an EMBL/GenBank/DDBJ whole genome shotgun (WGS) entry which is preliminary data.</text>
</comment>
<protein>
    <submittedName>
        <fullName evidence="1">Uncharacterized protein</fullName>
    </submittedName>
</protein>
<name>A0ABS3QEQ9_9BACT</name>
<sequence length="59" mass="7205">MRTTTGRSTYAFRRSHQRSYTDTISRLYRIEYHPSRFVLLRRDSVRTYLPGEYAPYEPE</sequence>
<evidence type="ECO:0000313" key="2">
    <source>
        <dbReference type="Proteomes" id="UP000664369"/>
    </source>
</evidence>
<dbReference type="EMBL" id="JAGETZ010000004">
    <property type="protein sequence ID" value="MBO2009739.1"/>
    <property type="molecule type" value="Genomic_DNA"/>
</dbReference>
<gene>
    <name evidence="1" type="ORF">J4E00_11805</name>
</gene>
<proteinExistence type="predicted"/>
<reference evidence="1 2" key="1">
    <citation type="submission" date="2021-03" db="EMBL/GenBank/DDBJ databases">
        <authorList>
            <person name="Kim M.K."/>
        </authorList>
    </citation>
    <scope>NUCLEOTIDE SEQUENCE [LARGE SCALE GENOMIC DNA]</scope>
    <source>
        <strain evidence="1 2">BT442</strain>
    </source>
</reference>
<dbReference type="Proteomes" id="UP000664369">
    <property type="component" value="Unassembled WGS sequence"/>
</dbReference>
<accession>A0ABS3QEQ9</accession>
<evidence type="ECO:0000313" key="1">
    <source>
        <dbReference type="EMBL" id="MBO2009739.1"/>
    </source>
</evidence>
<organism evidence="1 2">
    <name type="scientific">Hymenobacter negativus</name>
    <dbReference type="NCBI Taxonomy" id="2795026"/>
    <lineage>
        <taxon>Bacteria</taxon>
        <taxon>Pseudomonadati</taxon>
        <taxon>Bacteroidota</taxon>
        <taxon>Cytophagia</taxon>
        <taxon>Cytophagales</taxon>
        <taxon>Hymenobacteraceae</taxon>
        <taxon>Hymenobacter</taxon>
    </lineage>
</organism>
<keyword evidence="2" id="KW-1185">Reference proteome</keyword>